<dbReference type="AlphaFoldDB" id="A0A1J1I918"/>
<protein>
    <submittedName>
        <fullName evidence="1">CLUMA_CG010210, isoform A</fullName>
    </submittedName>
</protein>
<gene>
    <name evidence="1" type="ORF">CLUMA_CG010210</name>
</gene>
<dbReference type="Proteomes" id="UP000183832">
    <property type="component" value="Unassembled WGS sequence"/>
</dbReference>
<sequence length="115" mass="13487">MNGWVQLRFNIIFKGTLILEIRKKGAKQKTSSVRAEIRVFTIIGKFYENSVTESLRCTARRQLLSLGFSREDTLNAVSFPSQTYDERDMRFICLAYKLKHFPTHNEFEGDNFQSR</sequence>
<reference evidence="1 2" key="1">
    <citation type="submission" date="2015-04" db="EMBL/GenBank/DDBJ databases">
        <authorList>
            <person name="Syromyatnikov M.Y."/>
            <person name="Popov V.N."/>
        </authorList>
    </citation>
    <scope>NUCLEOTIDE SEQUENCE [LARGE SCALE GENOMIC DNA]</scope>
</reference>
<keyword evidence="2" id="KW-1185">Reference proteome</keyword>
<accession>A0A1J1I918</accession>
<proteinExistence type="predicted"/>
<evidence type="ECO:0000313" key="1">
    <source>
        <dbReference type="EMBL" id="CRK96760.1"/>
    </source>
</evidence>
<organism evidence="1 2">
    <name type="scientific">Clunio marinus</name>
    <dbReference type="NCBI Taxonomy" id="568069"/>
    <lineage>
        <taxon>Eukaryota</taxon>
        <taxon>Metazoa</taxon>
        <taxon>Ecdysozoa</taxon>
        <taxon>Arthropoda</taxon>
        <taxon>Hexapoda</taxon>
        <taxon>Insecta</taxon>
        <taxon>Pterygota</taxon>
        <taxon>Neoptera</taxon>
        <taxon>Endopterygota</taxon>
        <taxon>Diptera</taxon>
        <taxon>Nematocera</taxon>
        <taxon>Chironomoidea</taxon>
        <taxon>Chironomidae</taxon>
        <taxon>Clunio</taxon>
    </lineage>
</organism>
<name>A0A1J1I918_9DIPT</name>
<evidence type="ECO:0000313" key="2">
    <source>
        <dbReference type="Proteomes" id="UP000183832"/>
    </source>
</evidence>
<dbReference type="EMBL" id="CVRI01000044">
    <property type="protein sequence ID" value="CRK96760.1"/>
    <property type="molecule type" value="Genomic_DNA"/>
</dbReference>